<sequence length="358" mass="42047">MLNLIYPYRNRDLQRLKNSFESLARQTSKEFKVFFIDYGSDPKTAEKVKKLCAAYSFISYQYCFTQFQPWNKSRALNSVIKTLESGFCFVADVDIIFHSTFVEKAISLQETDKSLYFQVGFTSEKDKIRDISENRFHQYRKSTAEATGLTMFPVEVLKKLRGFDEFYHFWGAEDTDMHARIKNAGFQLEYFDKEVLLLHQWHKSYRASETQKLSRRLQVQGIVQINHQYLKLAIQQKKTIINQNSWGNILSKADFLQLEAQPVNLKLTNEKAKIQAFLYGELPGLENQILKLRIEKSTFEGSGKFRLKKIFGKKVPEYYSLKEINDLLLLQVISFYRDKPYIYKIGADFKSIEFAIKC</sequence>
<keyword evidence="3" id="KW-0328">Glycosyltransferase</keyword>
<protein>
    <submittedName>
        <fullName evidence="3">N-terminal domain of galactosyltransferase</fullName>
    </submittedName>
</protein>
<evidence type="ECO:0000313" key="3">
    <source>
        <dbReference type="EMBL" id="SHG44661.1"/>
    </source>
</evidence>
<keyword evidence="4" id="KW-1185">Reference proteome</keyword>
<dbReference type="EMBL" id="FQVT01000012">
    <property type="protein sequence ID" value="SHG44661.1"/>
    <property type="molecule type" value="Genomic_DNA"/>
</dbReference>
<reference evidence="4" key="1">
    <citation type="submission" date="2016-11" db="EMBL/GenBank/DDBJ databases">
        <authorList>
            <person name="Varghese N."/>
            <person name="Submissions S."/>
        </authorList>
    </citation>
    <scope>NUCLEOTIDE SEQUENCE [LARGE SCALE GENOMIC DNA]</scope>
    <source>
        <strain evidence="4">DSM 24579</strain>
    </source>
</reference>
<dbReference type="InterPro" id="IPR027791">
    <property type="entry name" value="Galactosyl_T_C"/>
</dbReference>
<gene>
    <name evidence="3" type="ORF">SAMN05444483_11261</name>
</gene>
<evidence type="ECO:0000313" key="4">
    <source>
        <dbReference type="Proteomes" id="UP000183945"/>
    </source>
</evidence>
<dbReference type="AlphaFoldDB" id="A0A1M5JVS1"/>
<dbReference type="Pfam" id="PF02709">
    <property type="entry name" value="Glyco_transf_7C"/>
    <property type="match status" value="1"/>
</dbReference>
<accession>A0A1M5JVS1</accession>
<name>A0A1M5JVS1_SALEC</name>
<dbReference type="STRING" id="1073325.SAMN05444483_11261"/>
<organism evidence="3 4">
    <name type="scientific">Salegentibacter echinorum</name>
    <dbReference type="NCBI Taxonomy" id="1073325"/>
    <lineage>
        <taxon>Bacteria</taxon>
        <taxon>Pseudomonadati</taxon>
        <taxon>Bacteroidota</taxon>
        <taxon>Flavobacteriia</taxon>
        <taxon>Flavobacteriales</taxon>
        <taxon>Flavobacteriaceae</taxon>
        <taxon>Salegentibacter</taxon>
    </lineage>
</organism>
<dbReference type="InterPro" id="IPR050834">
    <property type="entry name" value="Glycosyltransf_2"/>
</dbReference>
<dbReference type="OrthoDB" id="6717394at2"/>
<dbReference type="PANTHER" id="PTHR43685:SF2">
    <property type="entry name" value="GLYCOSYLTRANSFERASE 2-LIKE DOMAIN-CONTAINING PROTEIN"/>
    <property type="match status" value="1"/>
</dbReference>
<dbReference type="SUPFAM" id="SSF53448">
    <property type="entry name" value="Nucleotide-diphospho-sugar transferases"/>
    <property type="match status" value="1"/>
</dbReference>
<dbReference type="Gene3D" id="3.90.550.10">
    <property type="entry name" value="Spore Coat Polysaccharide Biosynthesis Protein SpsA, Chain A"/>
    <property type="match status" value="1"/>
</dbReference>
<keyword evidence="1 3" id="KW-0808">Transferase</keyword>
<dbReference type="Proteomes" id="UP000183945">
    <property type="component" value="Unassembled WGS sequence"/>
</dbReference>
<evidence type="ECO:0000256" key="1">
    <source>
        <dbReference type="ARBA" id="ARBA00022679"/>
    </source>
</evidence>
<dbReference type="GO" id="GO:0016757">
    <property type="term" value="F:glycosyltransferase activity"/>
    <property type="evidence" value="ECO:0007669"/>
    <property type="project" value="UniProtKB-KW"/>
</dbReference>
<proteinExistence type="predicted"/>
<dbReference type="PANTHER" id="PTHR43685">
    <property type="entry name" value="GLYCOSYLTRANSFERASE"/>
    <property type="match status" value="1"/>
</dbReference>
<feature type="domain" description="Galactosyltransferase C-terminal" evidence="2">
    <location>
        <begin position="133"/>
        <end position="194"/>
    </location>
</feature>
<evidence type="ECO:0000259" key="2">
    <source>
        <dbReference type="Pfam" id="PF02709"/>
    </source>
</evidence>
<dbReference type="InterPro" id="IPR029044">
    <property type="entry name" value="Nucleotide-diphossugar_trans"/>
</dbReference>